<feature type="chain" id="PRO_5026952012" evidence="8">
    <location>
        <begin position="24"/>
        <end position="190"/>
    </location>
</feature>
<dbReference type="GO" id="GO:0009252">
    <property type="term" value="P:peptidoglycan biosynthetic process"/>
    <property type="evidence" value="ECO:0007669"/>
    <property type="project" value="UniProtKB-UniPathway"/>
</dbReference>
<reference evidence="10 11" key="1">
    <citation type="submission" date="2020-02" db="EMBL/GenBank/DDBJ databases">
        <title>Genome sequences of Thiorhodococcus mannitoliphagus and Thiorhodococcus minor, purple sulfur photosynthetic bacteria in the gammaproteobacterial family, Chromatiaceae.</title>
        <authorList>
            <person name="Aviles F.A."/>
            <person name="Meyer T.E."/>
            <person name="Kyndt J.A."/>
        </authorList>
    </citation>
    <scope>NUCLEOTIDE SEQUENCE [LARGE SCALE GENOMIC DNA]</scope>
    <source>
        <strain evidence="10 11">DSM 11518</strain>
    </source>
</reference>
<dbReference type="PANTHER" id="PTHR36699:SF1">
    <property type="entry name" value="L,D-TRANSPEPTIDASE YAFK-RELATED"/>
    <property type="match status" value="1"/>
</dbReference>
<evidence type="ECO:0000256" key="6">
    <source>
        <dbReference type="ARBA" id="ARBA00023316"/>
    </source>
</evidence>
<feature type="signal peptide" evidence="8">
    <location>
        <begin position="1"/>
        <end position="23"/>
    </location>
</feature>
<keyword evidence="6 7" id="KW-0961">Cell wall biogenesis/degradation</keyword>
<dbReference type="UniPathway" id="UPA00219"/>
<proteinExistence type="inferred from homology"/>
<dbReference type="InterPro" id="IPR005490">
    <property type="entry name" value="LD_TPept_cat_dom"/>
</dbReference>
<keyword evidence="8" id="KW-0732">Signal</keyword>
<keyword evidence="4 7" id="KW-0133">Cell shape</keyword>
<feature type="domain" description="L,D-TPase catalytic" evidence="9">
    <location>
        <begin position="55"/>
        <end position="189"/>
    </location>
</feature>
<dbReference type="AlphaFoldDB" id="A0A6M0K3F2"/>
<keyword evidence="3" id="KW-0808">Transferase</keyword>
<dbReference type="EMBL" id="JAAIJQ010000080">
    <property type="protein sequence ID" value="NEV64260.1"/>
    <property type="molecule type" value="Genomic_DNA"/>
</dbReference>
<dbReference type="GO" id="GO:0008360">
    <property type="term" value="P:regulation of cell shape"/>
    <property type="evidence" value="ECO:0007669"/>
    <property type="project" value="UniProtKB-UniRule"/>
</dbReference>
<comment type="caution">
    <text evidence="10">The sequence shown here is derived from an EMBL/GenBank/DDBJ whole genome shotgun (WGS) entry which is preliminary data.</text>
</comment>
<evidence type="ECO:0000313" key="10">
    <source>
        <dbReference type="EMBL" id="NEV64260.1"/>
    </source>
</evidence>
<keyword evidence="5 7" id="KW-0573">Peptidoglycan synthesis</keyword>
<evidence type="ECO:0000256" key="1">
    <source>
        <dbReference type="ARBA" id="ARBA00004752"/>
    </source>
</evidence>
<sequence length="190" mass="21125">MSCQRALCIALLWLPLLCLPHLCLQREASAMSWLPGPSASERRVSPAPRATSAVDRIVVKKAARRLYLMRGDQSVRAYPIALGFSPRGHKRREGDGRTPEGRYAIDWRNPKSRFHKSLHLSYPSPGDSRRAVFRRQAPGGMIMIHGQPNGRAEAEPLEGDWTLGCIAVSNSAIEEIWRLTPLGTPVEVLP</sequence>
<dbReference type="PANTHER" id="PTHR36699">
    <property type="entry name" value="LD-TRANSPEPTIDASE"/>
    <property type="match status" value="1"/>
</dbReference>
<protein>
    <submittedName>
        <fullName evidence="10">L,D-transpeptidase family protein</fullName>
    </submittedName>
</protein>
<comment type="similarity">
    <text evidence="2">Belongs to the YkuD family.</text>
</comment>
<gene>
    <name evidence="10" type="ORF">G3446_20620</name>
</gene>
<dbReference type="Proteomes" id="UP000483379">
    <property type="component" value="Unassembled WGS sequence"/>
</dbReference>
<dbReference type="SUPFAM" id="SSF141523">
    <property type="entry name" value="L,D-transpeptidase catalytic domain-like"/>
    <property type="match status" value="1"/>
</dbReference>
<dbReference type="GO" id="GO:0016740">
    <property type="term" value="F:transferase activity"/>
    <property type="evidence" value="ECO:0007669"/>
    <property type="project" value="UniProtKB-KW"/>
</dbReference>
<feature type="active site" description="Nucleophile" evidence="7">
    <location>
        <position position="165"/>
    </location>
</feature>
<organism evidence="10 11">
    <name type="scientific">Thiorhodococcus minor</name>
    <dbReference type="NCBI Taxonomy" id="57489"/>
    <lineage>
        <taxon>Bacteria</taxon>
        <taxon>Pseudomonadati</taxon>
        <taxon>Pseudomonadota</taxon>
        <taxon>Gammaproteobacteria</taxon>
        <taxon>Chromatiales</taxon>
        <taxon>Chromatiaceae</taxon>
        <taxon>Thiorhodococcus</taxon>
    </lineage>
</organism>
<dbReference type="GO" id="GO:0004180">
    <property type="term" value="F:carboxypeptidase activity"/>
    <property type="evidence" value="ECO:0007669"/>
    <property type="project" value="UniProtKB-ARBA"/>
</dbReference>
<evidence type="ECO:0000256" key="7">
    <source>
        <dbReference type="PROSITE-ProRule" id="PRU01373"/>
    </source>
</evidence>
<evidence type="ECO:0000313" key="11">
    <source>
        <dbReference type="Proteomes" id="UP000483379"/>
    </source>
</evidence>
<evidence type="ECO:0000256" key="4">
    <source>
        <dbReference type="ARBA" id="ARBA00022960"/>
    </source>
</evidence>
<evidence type="ECO:0000256" key="8">
    <source>
        <dbReference type="SAM" id="SignalP"/>
    </source>
</evidence>
<evidence type="ECO:0000256" key="5">
    <source>
        <dbReference type="ARBA" id="ARBA00022984"/>
    </source>
</evidence>
<dbReference type="GO" id="GO:0071555">
    <property type="term" value="P:cell wall organization"/>
    <property type="evidence" value="ECO:0007669"/>
    <property type="project" value="UniProtKB-UniRule"/>
</dbReference>
<evidence type="ECO:0000256" key="2">
    <source>
        <dbReference type="ARBA" id="ARBA00005992"/>
    </source>
</evidence>
<evidence type="ECO:0000259" key="9">
    <source>
        <dbReference type="PROSITE" id="PS52029"/>
    </source>
</evidence>
<dbReference type="PROSITE" id="PS52029">
    <property type="entry name" value="LD_TPASE"/>
    <property type="match status" value="1"/>
</dbReference>
<evidence type="ECO:0000256" key="3">
    <source>
        <dbReference type="ARBA" id="ARBA00022679"/>
    </source>
</evidence>
<name>A0A6M0K3F2_9GAMM</name>
<feature type="active site" description="Proton donor/acceptor" evidence="7">
    <location>
        <position position="145"/>
    </location>
</feature>
<accession>A0A6M0K3F2</accession>
<dbReference type="CDD" id="cd16913">
    <property type="entry name" value="YkuD_like"/>
    <property type="match status" value="1"/>
</dbReference>
<keyword evidence="11" id="KW-1185">Reference proteome</keyword>
<comment type="pathway">
    <text evidence="1 7">Cell wall biogenesis; peptidoglycan biosynthesis.</text>
</comment>
<dbReference type="Pfam" id="PF03734">
    <property type="entry name" value="YkuD"/>
    <property type="match status" value="1"/>
</dbReference>
<dbReference type="InterPro" id="IPR038063">
    <property type="entry name" value="Transpep_catalytic_dom"/>
</dbReference>
<dbReference type="Gene3D" id="2.40.440.10">
    <property type="entry name" value="L,D-transpeptidase catalytic domain-like"/>
    <property type="match status" value="1"/>
</dbReference>